<dbReference type="InterPro" id="IPR011993">
    <property type="entry name" value="PH-like_dom_sf"/>
</dbReference>
<name>A0ABQ5S1W4_9CHLO</name>
<evidence type="ECO:0000313" key="3">
    <source>
        <dbReference type="EMBL" id="GLI63841.1"/>
    </source>
</evidence>
<keyword evidence="4" id="KW-1185">Reference proteome</keyword>
<feature type="domain" description="TFIIH p62 subunit N-terminal" evidence="2">
    <location>
        <begin position="20"/>
        <end position="109"/>
    </location>
</feature>
<gene>
    <name evidence="3" type="ORF">VaNZ11_006943</name>
</gene>
<feature type="non-terminal residue" evidence="3">
    <location>
        <position position="205"/>
    </location>
</feature>
<organism evidence="3 4">
    <name type="scientific">Volvox africanus</name>
    <dbReference type="NCBI Taxonomy" id="51714"/>
    <lineage>
        <taxon>Eukaryota</taxon>
        <taxon>Viridiplantae</taxon>
        <taxon>Chlorophyta</taxon>
        <taxon>core chlorophytes</taxon>
        <taxon>Chlorophyceae</taxon>
        <taxon>CS clade</taxon>
        <taxon>Chlamydomonadales</taxon>
        <taxon>Volvocaceae</taxon>
        <taxon>Volvox</taxon>
    </lineage>
</organism>
<reference evidence="3 4" key="1">
    <citation type="journal article" date="2023" name="IScience">
        <title>Expanded male sex-determining region conserved during the evolution of homothallism in the green alga Volvox.</title>
        <authorList>
            <person name="Yamamoto K."/>
            <person name="Matsuzaki R."/>
            <person name="Mahakham W."/>
            <person name="Heman W."/>
            <person name="Sekimoto H."/>
            <person name="Kawachi M."/>
            <person name="Minakuchi Y."/>
            <person name="Toyoda A."/>
            <person name="Nozaki H."/>
        </authorList>
    </citation>
    <scope>NUCLEOTIDE SEQUENCE [LARGE SCALE GENOMIC DNA]</scope>
    <source>
        <strain evidence="3 4">NIES-4468</strain>
    </source>
</reference>
<dbReference type="InterPro" id="IPR035925">
    <property type="entry name" value="BSD_dom_sf"/>
</dbReference>
<dbReference type="EMBL" id="BSDZ01000016">
    <property type="protein sequence ID" value="GLI63841.1"/>
    <property type="molecule type" value="Genomic_DNA"/>
</dbReference>
<dbReference type="SUPFAM" id="SSF140383">
    <property type="entry name" value="BSD domain-like"/>
    <property type="match status" value="1"/>
</dbReference>
<proteinExistence type="predicted"/>
<comment type="caution">
    <text evidence="3">The sequence shown here is derived from an EMBL/GenBank/DDBJ whole genome shotgun (WGS) entry which is preliminary data.</text>
</comment>
<evidence type="ECO:0000259" key="2">
    <source>
        <dbReference type="Pfam" id="PF08567"/>
    </source>
</evidence>
<accession>A0ABQ5S1W4</accession>
<dbReference type="Pfam" id="PF08567">
    <property type="entry name" value="PH_TFIIH"/>
    <property type="match status" value="1"/>
</dbReference>
<dbReference type="Proteomes" id="UP001165090">
    <property type="component" value="Unassembled WGS sequence"/>
</dbReference>
<sequence length="205" mass="21204">MAHEQQLITKRAWLGPGGPEGYLTVASSSLLWQPAPGSSQPGQEVRIPLAAITNNQRAKDKPLVRITVAAQHHQHQQHQQQSTGPGPSPQHHVFQFESVADRDAALDVLTKVTAALAAAQAAAANGASGAVAVAGVPRPAGSGAGPGDGPAVAGGFSRMQRQQMLARDADLKALWEELVGGEVLAEADFWSGVASRLAAAQPAAW</sequence>
<protein>
    <recommendedName>
        <fullName evidence="2">TFIIH p62 subunit N-terminal domain-containing protein</fullName>
    </recommendedName>
</protein>
<dbReference type="PANTHER" id="PTHR12856">
    <property type="entry name" value="TRANSCRIPTION INITIATION FACTOR IIH-RELATED"/>
    <property type="match status" value="1"/>
</dbReference>
<dbReference type="InterPro" id="IPR027079">
    <property type="entry name" value="Tfb1/GTF2H1"/>
</dbReference>
<dbReference type="InterPro" id="IPR013876">
    <property type="entry name" value="TFIIH_BTF_p62_N"/>
</dbReference>
<dbReference type="Gene3D" id="6.10.140.1200">
    <property type="match status" value="1"/>
</dbReference>
<dbReference type="Gene3D" id="2.30.29.30">
    <property type="entry name" value="Pleckstrin-homology domain (PH domain)/Phosphotyrosine-binding domain (PTB)"/>
    <property type="match status" value="1"/>
</dbReference>
<evidence type="ECO:0000256" key="1">
    <source>
        <dbReference type="SAM" id="MobiDB-lite"/>
    </source>
</evidence>
<evidence type="ECO:0000313" key="4">
    <source>
        <dbReference type="Proteomes" id="UP001165090"/>
    </source>
</evidence>
<feature type="region of interest" description="Disordered" evidence="1">
    <location>
        <begin position="70"/>
        <end position="92"/>
    </location>
</feature>